<name>A0A9P6N1G5_9FUNG</name>
<keyword evidence="3" id="KW-1185">Reference proteome</keyword>
<evidence type="ECO:0000313" key="3">
    <source>
        <dbReference type="Proteomes" id="UP000703661"/>
    </source>
</evidence>
<organism evidence="2 3">
    <name type="scientific">Entomortierella chlamydospora</name>
    <dbReference type="NCBI Taxonomy" id="101097"/>
    <lineage>
        <taxon>Eukaryota</taxon>
        <taxon>Fungi</taxon>
        <taxon>Fungi incertae sedis</taxon>
        <taxon>Mucoromycota</taxon>
        <taxon>Mortierellomycotina</taxon>
        <taxon>Mortierellomycetes</taxon>
        <taxon>Mortierellales</taxon>
        <taxon>Mortierellaceae</taxon>
        <taxon>Entomortierella</taxon>
    </lineage>
</organism>
<dbReference type="Proteomes" id="UP000703661">
    <property type="component" value="Unassembled WGS sequence"/>
</dbReference>
<sequence>MSASVSQDRVTTRSRSRAVGSLPVSAPVLASKPVKRPDPEASNKTSRLSTKIRPYFQQVSKSSARFVYYNTTLQQKLERLYEIEYSSEKVRHLKTGLWKGDYFHCTGNCGCLEDRVKGDNENKPQSQWCNGHYFSTKVDVARRFGAVKCADRSLFAIFICKARAKLVKDESIFYVHSDHVFASRTEVESEESARRQNDAAPRSTCEHVFHLSTCVFQHDDSV</sequence>
<reference evidence="2" key="1">
    <citation type="journal article" date="2020" name="Fungal Divers.">
        <title>Resolving the Mortierellaceae phylogeny through synthesis of multi-gene phylogenetics and phylogenomics.</title>
        <authorList>
            <person name="Vandepol N."/>
            <person name="Liber J."/>
            <person name="Desiro A."/>
            <person name="Na H."/>
            <person name="Kennedy M."/>
            <person name="Barry K."/>
            <person name="Grigoriev I.V."/>
            <person name="Miller A.N."/>
            <person name="O'Donnell K."/>
            <person name="Stajich J.E."/>
            <person name="Bonito G."/>
        </authorList>
    </citation>
    <scope>NUCLEOTIDE SEQUENCE</scope>
    <source>
        <strain evidence="2">NRRL 2769</strain>
    </source>
</reference>
<dbReference type="AlphaFoldDB" id="A0A9P6N1G5"/>
<comment type="caution">
    <text evidence="2">The sequence shown here is derived from an EMBL/GenBank/DDBJ whole genome shotgun (WGS) entry which is preliminary data.</text>
</comment>
<proteinExistence type="predicted"/>
<feature type="region of interest" description="Disordered" evidence="1">
    <location>
        <begin position="1"/>
        <end position="47"/>
    </location>
</feature>
<evidence type="ECO:0000313" key="2">
    <source>
        <dbReference type="EMBL" id="KAG0021095.1"/>
    </source>
</evidence>
<evidence type="ECO:0000256" key="1">
    <source>
        <dbReference type="SAM" id="MobiDB-lite"/>
    </source>
</evidence>
<accession>A0A9P6N1G5</accession>
<dbReference type="EMBL" id="JAAAID010000178">
    <property type="protein sequence ID" value="KAG0021095.1"/>
    <property type="molecule type" value="Genomic_DNA"/>
</dbReference>
<protein>
    <submittedName>
        <fullName evidence="2">Uncharacterized protein</fullName>
    </submittedName>
</protein>
<gene>
    <name evidence="2" type="ORF">BGZ80_003028</name>
</gene>